<comment type="caution">
    <text evidence="1">The sequence shown here is derived from an EMBL/GenBank/DDBJ whole genome shotgun (WGS) entry which is preliminary data.</text>
</comment>
<dbReference type="Proteomes" id="UP001066276">
    <property type="component" value="Chromosome 1_1"/>
</dbReference>
<name>A0AAV7WK32_PLEWA</name>
<gene>
    <name evidence="1" type="ORF">NDU88_001173</name>
</gene>
<reference evidence="1" key="1">
    <citation type="journal article" date="2022" name="bioRxiv">
        <title>Sequencing and chromosome-scale assembly of the giantPleurodeles waltlgenome.</title>
        <authorList>
            <person name="Brown T."/>
            <person name="Elewa A."/>
            <person name="Iarovenko S."/>
            <person name="Subramanian E."/>
            <person name="Araus A.J."/>
            <person name="Petzold A."/>
            <person name="Susuki M."/>
            <person name="Suzuki K.-i.T."/>
            <person name="Hayashi T."/>
            <person name="Toyoda A."/>
            <person name="Oliveira C."/>
            <person name="Osipova E."/>
            <person name="Leigh N.D."/>
            <person name="Simon A."/>
            <person name="Yun M.H."/>
        </authorList>
    </citation>
    <scope>NUCLEOTIDE SEQUENCE</scope>
    <source>
        <strain evidence="1">20211129_DDA</strain>
        <tissue evidence="1">Liver</tissue>
    </source>
</reference>
<dbReference type="AlphaFoldDB" id="A0AAV7WK32"/>
<keyword evidence="2" id="KW-1185">Reference proteome</keyword>
<protein>
    <submittedName>
        <fullName evidence="1">Uncharacterized protein</fullName>
    </submittedName>
</protein>
<proteinExistence type="predicted"/>
<sequence length="129" mass="14882">MAIADGQLHRDDGVRGFLRDAGLTEMRDWMVDGRLLSVSEILTDRECTVLQRMYVIRVRSFLRSRLYINPPSNESKREARVRVCIDEVSKLECSCLGSLYETTDEIKIKEGPIVMAAIFRVNHIFQTEM</sequence>
<accession>A0AAV7WK32</accession>
<evidence type="ECO:0000313" key="2">
    <source>
        <dbReference type="Proteomes" id="UP001066276"/>
    </source>
</evidence>
<dbReference type="EMBL" id="JANPWB010000001">
    <property type="protein sequence ID" value="KAJ1213539.1"/>
    <property type="molecule type" value="Genomic_DNA"/>
</dbReference>
<organism evidence="1 2">
    <name type="scientific">Pleurodeles waltl</name>
    <name type="common">Iberian ribbed newt</name>
    <dbReference type="NCBI Taxonomy" id="8319"/>
    <lineage>
        <taxon>Eukaryota</taxon>
        <taxon>Metazoa</taxon>
        <taxon>Chordata</taxon>
        <taxon>Craniata</taxon>
        <taxon>Vertebrata</taxon>
        <taxon>Euteleostomi</taxon>
        <taxon>Amphibia</taxon>
        <taxon>Batrachia</taxon>
        <taxon>Caudata</taxon>
        <taxon>Salamandroidea</taxon>
        <taxon>Salamandridae</taxon>
        <taxon>Pleurodelinae</taxon>
        <taxon>Pleurodeles</taxon>
    </lineage>
</organism>
<evidence type="ECO:0000313" key="1">
    <source>
        <dbReference type="EMBL" id="KAJ1213539.1"/>
    </source>
</evidence>